<feature type="chain" id="PRO_5019179012" description="Lipoprotein" evidence="1">
    <location>
        <begin position="24"/>
        <end position="402"/>
    </location>
</feature>
<dbReference type="Proteomes" id="UP000289856">
    <property type="component" value="Chromosome"/>
</dbReference>
<dbReference type="SUPFAM" id="SSF50969">
    <property type="entry name" value="YVTN repeat-like/Quinoprotein amine dehydrogenase"/>
    <property type="match status" value="1"/>
</dbReference>
<dbReference type="EMBL" id="AP019400">
    <property type="protein sequence ID" value="BBI34233.1"/>
    <property type="molecule type" value="Genomic_DNA"/>
</dbReference>
<gene>
    <name evidence="2" type="ORF">KCTCHS21_36320</name>
</gene>
<reference evidence="2 3" key="1">
    <citation type="submission" date="2019-01" db="EMBL/GenBank/DDBJ databases">
        <title>Complete genome sequence of Cohnella hallensis HS21 isolated from Korean fir (Abies koreana) rhizospheric soil.</title>
        <authorList>
            <person name="Jiang L."/>
            <person name="Kang S.W."/>
            <person name="Kim S."/>
            <person name="Jung J."/>
            <person name="Kim C.Y."/>
            <person name="Kim D.H."/>
            <person name="Kim S.W."/>
            <person name="Lee J."/>
        </authorList>
    </citation>
    <scope>NUCLEOTIDE SEQUENCE [LARGE SCALE GENOMIC DNA]</scope>
    <source>
        <strain evidence="2 3">HS21</strain>
    </source>
</reference>
<keyword evidence="3" id="KW-1185">Reference proteome</keyword>
<accession>A0A3T1D840</accession>
<evidence type="ECO:0000256" key="1">
    <source>
        <dbReference type="SAM" id="SignalP"/>
    </source>
</evidence>
<evidence type="ECO:0000313" key="2">
    <source>
        <dbReference type="EMBL" id="BBI34233.1"/>
    </source>
</evidence>
<dbReference type="KEGG" id="cohn:KCTCHS21_36320"/>
<dbReference type="AlphaFoldDB" id="A0A3T1D840"/>
<keyword evidence="1" id="KW-0732">Signal</keyword>
<name>A0A3T1D840_9BACL</name>
<sequence>MFLKKVFLLFLLLSLFLVGCGQKEQNNRKVISSSIENENVDASNVMSKTVEFDGSLYVDSGLVIKNPSKQEAEQYINNSEVSNPLYPLKVVEKTNDVLEETVLSNKTIQINYNGVISEITLSYYKKNGQQIFLTDNRSNYHLTKRNQNQYILEWAENLFNLDVSTWQVSQVLSDEVGVYKRLDLLKVKKEEQILQWGTIPCINQAGDIIAFNSNRGYFYSEDRNASGEIWVKNFNNSEEKLIDSSGLIMGWINDDLFLKSPDQVISVNIITGISHVVVPDLSPLESVVLVDDSLIKYDNNRIYLINPFDLSQKIIWSGNSGGNIANVIINSKKEIAVLFQQNRTESRNKLILVNSVTGEIKDTPVSDDGFIIYSVSWLDDGSLIAVTEDVLSQNPKSYWIET</sequence>
<organism evidence="2 3">
    <name type="scientific">Cohnella abietis</name>
    <dbReference type="NCBI Taxonomy" id="2507935"/>
    <lineage>
        <taxon>Bacteria</taxon>
        <taxon>Bacillati</taxon>
        <taxon>Bacillota</taxon>
        <taxon>Bacilli</taxon>
        <taxon>Bacillales</taxon>
        <taxon>Paenibacillaceae</taxon>
        <taxon>Cohnella</taxon>
    </lineage>
</organism>
<evidence type="ECO:0008006" key="4">
    <source>
        <dbReference type="Google" id="ProtNLM"/>
    </source>
</evidence>
<dbReference type="InterPro" id="IPR011044">
    <property type="entry name" value="Quino_amine_DH_bsu"/>
</dbReference>
<proteinExistence type="predicted"/>
<feature type="signal peptide" evidence="1">
    <location>
        <begin position="1"/>
        <end position="23"/>
    </location>
</feature>
<dbReference type="PROSITE" id="PS51257">
    <property type="entry name" value="PROKAR_LIPOPROTEIN"/>
    <property type="match status" value="1"/>
</dbReference>
<evidence type="ECO:0000313" key="3">
    <source>
        <dbReference type="Proteomes" id="UP000289856"/>
    </source>
</evidence>
<protein>
    <recommendedName>
        <fullName evidence="4">Lipoprotein</fullName>
    </recommendedName>
</protein>